<protein>
    <submittedName>
        <fullName evidence="5">Crp/Fnr family transcriptional regulator</fullName>
    </submittedName>
</protein>
<dbReference type="AlphaFoldDB" id="A0A2S9KFU2"/>
<dbReference type="SUPFAM" id="SSF51206">
    <property type="entry name" value="cAMP-binding domain-like"/>
    <property type="match status" value="1"/>
</dbReference>
<dbReference type="InterPro" id="IPR050397">
    <property type="entry name" value="Env_Response_Regulators"/>
</dbReference>
<organism evidence="5 6">
    <name type="scientific">Malikia spinosa</name>
    <dbReference type="NCBI Taxonomy" id="86180"/>
    <lineage>
        <taxon>Bacteria</taxon>
        <taxon>Pseudomonadati</taxon>
        <taxon>Pseudomonadota</taxon>
        <taxon>Betaproteobacteria</taxon>
        <taxon>Burkholderiales</taxon>
        <taxon>Comamonadaceae</taxon>
        <taxon>Malikia</taxon>
    </lineage>
</organism>
<dbReference type="CDD" id="cd00038">
    <property type="entry name" value="CAP_ED"/>
    <property type="match status" value="1"/>
</dbReference>
<evidence type="ECO:0000256" key="3">
    <source>
        <dbReference type="ARBA" id="ARBA00023163"/>
    </source>
</evidence>
<dbReference type="PANTHER" id="PTHR24567">
    <property type="entry name" value="CRP FAMILY TRANSCRIPTIONAL REGULATORY PROTEIN"/>
    <property type="match status" value="1"/>
</dbReference>
<keyword evidence="1" id="KW-0805">Transcription regulation</keyword>
<dbReference type="InterPro" id="IPR012318">
    <property type="entry name" value="HTH_CRP"/>
</dbReference>
<comment type="caution">
    <text evidence="5">The sequence shown here is derived from an EMBL/GenBank/DDBJ whole genome shotgun (WGS) entry which is preliminary data.</text>
</comment>
<feature type="domain" description="HTH crp-type" evidence="4">
    <location>
        <begin position="146"/>
        <end position="212"/>
    </location>
</feature>
<dbReference type="PANTHER" id="PTHR24567:SF74">
    <property type="entry name" value="HTH-TYPE TRANSCRIPTIONAL REGULATOR ARCR"/>
    <property type="match status" value="1"/>
</dbReference>
<dbReference type="GO" id="GO:0003700">
    <property type="term" value="F:DNA-binding transcription factor activity"/>
    <property type="evidence" value="ECO:0007669"/>
    <property type="project" value="TreeGrafter"/>
</dbReference>
<dbReference type="RefSeq" id="WP_105729128.1">
    <property type="nucleotide sequence ID" value="NZ_PVLR01000016.1"/>
</dbReference>
<dbReference type="SUPFAM" id="SSF46785">
    <property type="entry name" value="Winged helix' DNA-binding domain"/>
    <property type="match status" value="1"/>
</dbReference>
<sequence length="262" mass="28939">MVFSTLRLKNQLLSSLPDAEWPYWHPWLECVDLPAGKLLYESGSSIHHVYFPLTAVVSLYHVTESGATAEVALVGHEGVVGVSSFMGGRGAISHAVVLCAGQALQLPSSVIRRRFEQSSQVQSLMLCYTQALIAQMTHTAVCNRHHSVDQALSRWLLLSLDRVPGHELQMTQELIANMLGVRREGVTEAALKLQRAGLIRYARGRIAVLDRPGLEHRCCECYRAIKAEYDRLLPEPVLDRPLPASGARFEPLLGRLPESAVG</sequence>
<dbReference type="PROSITE" id="PS51063">
    <property type="entry name" value="HTH_CRP_2"/>
    <property type="match status" value="1"/>
</dbReference>
<dbReference type="InterPro" id="IPR018490">
    <property type="entry name" value="cNMP-bd_dom_sf"/>
</dbReference>
<dbReference type="Pfam" id="PF00027">
    <property type="entry name" value="cNMP_binding"/>
    <property type="match status" value="1"/>
</dbReference>
<dbReference type="GO" id="GO:0003677">
    <property type="term" value="F:DNA binding"/>
    <property type="evidence" value="ECO:0007669"/>
    <property type="project" value="UniProtKB-KW"/>
</dbReference>
<accession>A0A2S9KFU2</accession>
<evidence type="ECO:0000256" key="2">
    <source>
        <dbReference type="ARBA" id="ARBA00023125"/>
    </source>
</evidence>
<keyword evidence="3" id="KW-0804">Transcription</keyword>
<gene>
    <name evidence="5" type="ORF">C6P61_06545</name>
</gene>
<evidence type="ECO:0000313" key="5">
    <source>
        <dbReference type="EMBL" id="PRD69296.1"/>
    </source>
</evidence>
<dbReference type="InterPro" id="IPR000595">
    <property type="entry name" value="cNMP-bd_dom"/>
</dbReference>
<dbReference type="InterPro" id="IPR036390">
    <property type="entry name" value="WH_DNA-bd_sf"/>
</dbReference>
<name>A0A2S9KFU2_9BURK</name>
<evidence type="ECO:0000259" key="4">
    <source>
        <dbReference type="PROSITE" id="PS51063"/>
    </source>
</evidence>
<keyword evidence="2" id="KW-0238">DNA-binding</keyword>
<proteinExistence type="predicted"/>
<dbReference type="InterPro" id="IPR014710">
    <property type="entry name" value="RmlC-like_jellyroll"/>
</dbReference>
<dbReference type="OrthoDB" id="8969464at2"/>
<dbReference type="SMART" id="SM00419">
    <property type="entry name" value="HTH_CRP"/>
    <property type="match status" value="1"/>
</dbReference>
<dbReference type="Pfam" id="PF13545">
    <property type="entry name" value="HTH_Crp_2"/>
    <property type="match status" value="1"/>
</dbReference>
<evidence type="ECO:0000256" key="1">
    <source>
        <dbReference type="ARBA" id="ARBA00023015"/>
    </source>
</evidence>
<keyword evidence="6" id="KW-1185">Reference proteome</keyword>
<dbReference type="GO" id="GO:0005829">
    <property type="term" value="C:cytosol"/>
    <property type="evidence" value="ECO:0007669"/>
    <property type="project" value="TreeGrafter"/>
</dbReference>
<dbReference type="Gene3D" id="2.60.120.10">
    <property type="entry name" value="Jelly Rolls"/>
    <property type="match status" value="1"/>
</dbReference>
<evidence type="ECO:0000313" key="6">
    <source>
        <dbReference type="Proteomes" id="UP000238326"/>
    </source>
</evidence>
<dbReference type="Proteomes" id="UP000238326">
    <property type="component" value="Unassembled WGS sequence"/>
</dbReference>
<dbReference type="EMBL" id="PVLR01000016">
    <property type="protein sequence ID" value="PRD69296.1"/>
    <property type="molecule type" value="Genomic_DNA"/>
</dbReference>
<reference evidence="5 6" key="1">
    <citation type="submission" date="2018-03" db="EMBL/GenBank/DDBJ databases">
        <title>Comparative genomics illustrates the genes involved in a hyperalkaliphilic mechanisms of Serpentinomonas isolated from highly-alkaline calcium-rich serpentinized springs.</title>
        <authorList>
            <person name="Suzuki S."/>
            <person name="Ishii S."/>
            <person name="Walworth N."/>
            <person name="Bird L."/>
            <person name="Kuenen J.G."/>
            <person name="Nealson K.H."/>
        </authorList>
    </citation>
    <scope>NUCLEOTIDE SEQUENCE [LARGE SCALE GENOMIC DNA]</scope>
    <source>
        <strain evidence="5 6">83</strain>
    </source>
</reference>